<sequence>MEPVVTSISSGGGKPRSKDKVMTRLKFHEKMIDYLKHYCNHTTLHGFSYLVATDLGFTARCFWFLVMTISGCLMVVTVNNQILNFINNPIIMAHNGKTLKMNDIPFPALSFCSDNQIKPSYMNLTKLFSKRGNYSSTDYTQKFEHLSRRDYWIKDPGTIWNPEEGYTSNRTDIFPWRMQGGSLSRTVRFILDLDANDMQDFCTLGGRGFLVKGYNPAEQPSLTGGIAYAQVDQMTIIEVVPELITTSDNLKSWSPQKRGCYYNHERKLKMFSLYTYNNCETECIVNITINRCKCATNFLPHFGSQRSCGVFTKADMECVKRIYYSGSANISDDIRTQYSSCNCLPSCVELKYNFKVTDMPWNFSSLETKFKKKSSFVGLHITYKGGSVNVIERDCVYTFSSLIAASMLEFTKTLSRRTTKNGFRE</sequence>
<evidence type="ECO:0000256" key="10">
    <source>
        <dbReference type="ARBA" id="ARBA00023201"/>
    </source>
</evidence>
<evidence type="ECO:0000313" key="14">
    <source>
        <dbReference type="Proteomes" id="UP000291343"/>
    </source>
</evidence>
<dbReference type="PANTHER" id="PTHR11690:SF288">
    <property type="entry name" value="AMILORIDE-SENSITIVE NA+ CHANNEL-RELATED"/>
    <property type="match status" value="1"/>
</dbReference>
<protein>
    <submittedName>
        <fullName evidence="13">Uncharacterized protein</fullName>
    </submittedName>
</protein>
<reference evidence="13 14" key="1">
    <citation type="journal article" date="2017" name="Gigascience">
        <title>Genome sequence of the small brown planthopper, Laodelphax striatellus.</title>
        <authorList>
            <person name="Zhu J."/>
            <person name="Jiang F."/>
            <person name="Wang X."/>
            <person name="Yang P."/>
            <person name="Bao Y."/>
            <person name="Zhao W."/>
            <person name="Wang W."/>
            <person name="Lu H."/>
            <person name="Wang Q."/>
            <person name="Cui N."/>
            <person name="Li J."/>
            <person name="Chen X."/>
            <person name="Luo L."/>
            <person name="Yu J."/>
            <person name="Kang L."/>
            <person name="Cui F."/>
        </authorList>
    </citation>
    <scope>NUCLEOTIDE SEQUENCE [LARGE SCALE GENOMIC DNA]</scope>
    <source>
        <strain evidence="13">Lst14</strain>
    </source>
</reference>
<evidence type="ECO:0000256" key="12">
    <source>
        <dbReference type="RuleBase" id="RU000679"/>
    </source>
</evidence>
<evidence type="ECO:0000256" key="4">
    <source>
        <dbReference type="ARBA" id="ARBA00022461"/>
    </source>
</evidence>
<dbReference type="Proteomes" id="UP000291343">
    <property type="component" value="Unassembled WGS sequence"/>
</dbReference>
<evidence type="ECO:0000256" key="9">
    <source>
        <dbReference type="ARBA" id="ARBA00023136"/>
    </source>
</evidence>
<keyword evidence="7" id="KW-0915">Sodium</keyword>
<evidence type="ECO:0000256" key="7">
    <source>
        <dbReference type="ARBA" id="ARBA00023053"/>
    </source>
</evidence>
<evidence type="ECO:0000256" key="3">
    <source>
        <dbReference type="ARBA" id="ARBA00022448"/>
    </source>
</evidence>
<keyword evidence="3 12" id="KW-0813">Transport</keyword>
<keyword evidence="4 12" id="KW-0894">Sodium channel</keyword>
<dbReference type="OrthoDB" id="6021021at2759"/>
<dbReference type="InterPro" id="IPR001873">
    <property type="entry name" value="ENaC"/>
</dbReference>
<keyword evidence="5 12" id="KW-0812">Transmembrane</keyword>
<comment type="subcellular location">
    <subcellularLocation>
        <location evidence="1">Membrane</location>
        <topology evidence="1">Multi-pass membrane protein</topology>
    </subcellularLocation>
</comment>
<keyword evidence="10 12" id="KW-0739">Sodium transport</keyword>
<proteinExistence type="inferred from homology"/>
<comment type="caution">
    <text evidence="13">The sequence shown here is derived from an EMBL/GenBank/DDBJ whole genome shotgun (WGS) entry which is preliminary data.</text>
</comment>
<organism evidence="13 14">
    <name type="scientific">Laodelphax striatellus</name>
    <name type="common">Small brown planthopper</name>
    <name type="synonym">Delphax striatella</name>
    <dbReference type="NCBI Taxonomy" id="195883"/>
    <lineage>
        <taxon>Eukaryota</taxon>
        <taxon>Metazoa</taxon>
        <taxon>Ecdysozoa</taxon>
        <taxon>Arthropoda</taxon>
        <taxon>Hexapoda</taxon>
        <taxon>Insecta</taxon>
        <taxon>Pterygota</taxon>
        <taxon>Neoptera</taxon>
        <taxon>Paraneoptera</taxon>
        <taxon>Hemiptera</taxon>
        <taxon>Auchenorrhyncha</taxon>
        <taxon>Fulgoroidea</taxon>
        <taxon>Delphacidae</taxon>
        <taxon>Criomorphinae</taxon>
        <taxon>Laodelphax</taxon>
    </lineage>
</organism>
<evidence type="ECO:0000313" key="13">
    <source>
        <dbReference type="EMBL" id="RZF32442.1"/>
    </source>
</evidence>
<accession>A0A482WGM4</accession>
<name>A0A482WGM4_LAOST</name>
<evidence type="ECO:0000256" key="8">
    <source>
        <dbReference type="ARBA" id="ARBA00023065"/>
    </source>
</evidence>
<evidence type="ECO:0000256" key="11">
    <source>
        <dbReference type="ARBA" id="ARBA00023303"/>
    </source>
</evidence>
<dbReference type="Pfam" id="PF00858">
    <property type="entry name" value="ASC"/>
    <property type="match status" value="2"/>
</dbReference>
<dbReference type="PANTHER" id="PTHR11690">
    <property type="entry name" value="AMILORIDE-SENSITIVE SODIUM CHANNEL-RELATED"/>
    <property type="match status" value="1"/>
</dbReference>
<evidence type="ECO:0000256" key="1">
    <source>
        <dbReference type="ARBA" id="ARBA00004141"/>
    </source>
</evidence>
<dbReference type="GO" id="GO:0005886">
    <property type="term" value="C:plasma membrane"/>
    <property type="evidence" value="ECO:0007669"/>
    <property type="project" value="TreeGrafter"/>
</dbReference>
<keyword evidence="11 12" id="KW-0407">Ion channel</keyword>
<dbReference type="InParanoid" id="A0A482WGM4"/>
<evidence type="ECO:0000256" key="6">
    <source>
        <dbReference type="ARBA" id="ARBA00022989"/>
    </source>
</evidence>
<comment type="similarity">
    <text evidence="2 12">Belongs to the amiloride-sensitive sodium channel (TC 1.A.6) family.</text>
</comment>
<keyword evidence="9" id="KW-0472">Membrane</keyword>
<dbReference type="AlphaFoldDB" id="A0A482WGM4"/>
<evidence type="ECO:0000256" key="5">
    <source>
        <dbReference type="ARBA" id="ARBA00022692"/>
    </source>
</evidence>
<keyword evidence="14" id="KW-1185">Reference proteome</keyword>
<evidence type="ECO:0000256" key="2">
    <source>
        <dbReference type="ARBA" id="ARBA00007193"/>
    </source>
</evidence>
<dbReference type="EMBL" id="QKKF02037264">
    <property type="protein sequence ID" value="RZF32442.1"/>
    <property type="molecule type" value="Genomic_DNA"/>
</dbReference>
<dbReference type="Gene3D" id="1.10.287.820">
    <property type="entry name" value="Acid-sensing ion channel domain"/>
    <property type="match status" value="1"/>
</dbReference>
<dbReference type="GO" id="GO:0015280">
    <property type="term" value="F:ligand-gated sodium channel activity"/>
    <property type="evidence" value="ECO:0007669"/>
    <property type="project" value="TreeGrafter"/>
</dbReference>
<gene>
    <name evidence="13" type="ORF">LSTR_LSTR001906</name>
</gene>
<keyword evidence="6" id="KW-1133">Transmembrane helix</keyword>
<keyword evidence="8 12" id="KW-0406">Ion transport</keyword>